<evidence type="ECO:0000313" key="2">
    <source>
        <dbReference type="Proteomes" id="UP000719412"/>
    </source>
</evidence>
<reference evidence="1" key="1">
    <citation type="journal article" date="2020" name="J Insects Food Feed">
        <title>The yellow mealworm (Tenebrio molitor) genome: a resource for the emerging insects as food and feed industry.</title>
        <authorList>
            <person name="Eriksson T."/>
            <person name="Andere A."/>
            <person name="Kelstrup H."/>
            <person name="Emery V."/>
            <person name="Picard C."/>
        </authorList>
    </citation>
    <scope>NUCLEOTIDE SEQUENCE</scope>
    <source>
        <strain evidence="1">Stoneville</strain>
        <tissue evidence="1">Whole head</tissue>
    </source>
</reference>
<dbReference type="Proteomes" id="UP000719412">
    <property type="component" value="Unassembled WGS sequence"/>
</dbReference>
<evidence type="ECO:0000313" key="1">
    <source>
        <dbReference type="EMBL" id="KAH0819811.1"/>
    </source>
</evidence>
<name>A0A8J6HQJ8_TENMO</name>
<keyword evidence="2" id="KW-1185">Reference proteome</keyword>
<dbReference type="AlphaFoldDB" id="A0A8J6HQJ8"/>
<gene>
    <name evidence="1" type="ORF">GEV33_002980</name>
</gene>
<comment type="caution">
    <text evidence="1">The sequence shown here is derived from an EMBL/GenBank/DDBJ whole genome shotgun (WGS) entry which is preliminary data.</text>
</comment>
<organism evidence="1 2">
    <name type="scientific">Tenebrio molitor</name>
    <name type="common">Yellow mealworm beetle</name>
    <dbReference type="NCBI Taxonomy" id="7067"/>
    <lineage>
        <taxon>Eukaryota</taxon>
        <taxon>Metazoa</taxon>
        <taxon>Ecdysozoa</taxon>
        <taxon>Arthropoda</taxon>
        <taxon>Hexapoda</taxon>
        <taxon>Insecta</taxon>
        <taxon>Pterygota</taxon>
        <taxon>Neoptera</taxon>
        <taxon>Endopterygota</taxon>
        <taxon>Coleoptera</taxon>
        <taxon>Polyphaga</taxon>
        <taxon>Cucujiformia</taxon>
        <taxon>Tenebrionidae</taxon>
        <taxon>Tenebrio</taxon>
    </lineage>
</organism>
<reference evidence="1" key="2">
    <citation type="submission" date="2021-08" db="EMBL/GenBank/DDBJ databases">
        <authorList>
            <person name="Eriksson T."/>
        </authorList>
    </citation>
    <scope>NUCLEOTIDE SEQUENCE</scope>
    <source>
        <strain evidence="1">Stoneville</strain>
        <tissue evidence="1">Whole head</tissue>
    </source>
</reference>
<sequence>MKLPPHRKINPRKGSEQQIIAQICNVEVSLDVILVLEKGGHVLLSSHVVGFDFSKWDATLEQQCARGTIAKCRAPLGGRMRTMRSMQNQRGLVLDAYTAGCCIKTGSKTTKVRATQLGRKFAVLIKRPGDKLNKNLSRPKSGRIREFRGLSRKVDARYNRTYLKEPDRRNADLPVCSLIYRRNFLSTTNLLNNFPSKRNIAVSFSRLSASSVSKSDKIGSTDVPQTCDGRIVPSAFTDKRKIHYKSSPKWDAVCRDPNPVEYAIFADYPEKSTPDTTTAHIQKNLTVVTRTFNPVC</sequence>
<protein>
    <submittedName>
        <fullName evidence="1">Uncharacterized protein</fullName>
    </submittedName>
</protein>
<dbReference type="EMBL" id="JABDTM020013635">
    <property type="protein sequence ID" value="KAH0819811.1"/>
    <property type="molecule type" value="Genomic_DNA"/>
</dbReference>
<proteinExistence type="predicted"/>
<accession>A0A8J6HQJ8</accession>